<evidence type="ECO:0000256" key="1">
    <source>
        <dbReference type="SAM" id="SignalP"/>
    </source>
</evidence>
<accession>A0A2M4DJN8</accession>
<dbReference type="EMBL" id="GGFL01013579">
    <property type="protein sequence ID" value="MBW77757.1"/>
    <property type="molecule type" value="Transcribed_RNA"/>
</dbReference>
<dbReference type="AlphaFoldDB" id="A0A2M4DJN8"/>
<feature type="signal peptide" evidence="1">
    <location>
        <begin position="1"/>
        <end position="19"/>
    </location>
</feature>
<keyword evidence="1" id="KW-0732">Signal</keyword>
<protein>
    <submittedName>
        <fullName evidence="2">Putative secreted protein</fullName>
    </submittedName>
</protein>
<feature type="chain" id="PRO_5014915209" evidence="1">
    <location>
        <begin position="20"/>
        <end position="73"/>
    </location>
</feature>
<name>A0A2M4DJN8_ANODA</name>
<sequence length="73" mass="8303">MGLSLCRLEFLLFWECVLGEEAHQHTIPFGRTPPLFRGNSCSCRPLTSQHCIFRGGDDDGGLGAIFEWKDIYR</sequence>
<evidence type="ECO:0000313" key="2">
    <source>
        <dbReference type="EMBL" id="MBW77757.1"/>
    </source>
</evidence>
<proteinExistence type="predicted"/>
<reference evidence="2" key="1">
    <citation type="submission" date="2018-01" db="EMBL/GenBank/DDBJ databases">
        <title>An insight into the sialome of Amazonian anophelines.</title>
        <authorList>
            <person name="Ribeiro J.M."/>
            <person name="Scarpassa V."/>
            <person name="Calvo E."/>
        </authorList>
    </citation>
    <scope>NUCLEOTIDE SEQUENCE</scope>
</reference>
<organism evidence="2">
    <name type="scientific">Anopheles darlingi</name>
    <name type="common">Mosquito</name>
    <dbReference type="NCBI Taxonomy" id="43151"/>
    <lineage>
        <taxon>Eukaryota</taxon>
        <taxon>Metazoa</taxon>
        <taxon>Ecdysozoa</taxon>
        <taxon>Arthropoda</taxon>
        <taxon>Hexapoda</taxon>
        <taxon>Insecta</taxon>
        <taxon>Pterygota</taxon>
        <taxon>Neoptera</taxon>
        <taxon>Endopterygota</taxon>
        <taxon>Diptera</taxon>
        <taxon>Nematocera</taxon>
        <taxon>Culicoidea</taxon>
        <taxon>Culicidae</taxon>
        <taxon>Anophelinae</taxon>
        <taxon>Anopheles</taxon>
    </lineage>
</organism>